<sequence length="222" mass="25475">MDIVVKYWDVENSFASIKYLTSSFLEQSRPADLLEKLIVCTGETDLSIEGLVQLSTDGPNVNLKLISDLKSYTRITLDSEKEILDLGTCSMHIINGAYKTAHAKVGWQLNFLENLTVFFKNYPFHHAVCPIAGSRIFQKKVFFFCAIPWTEHLSVMKTCSEIIPLLKKYLTDKQLERKPPNTQNFHIVKKTTLLEGPELQAKLHLSVMRSEKLEEFLTTFRE</sequence>
<reference evidence="1 2" key="1">
    <citation type="submission" date="2023-02" db="EMBL/GenBank/DDBJ databases">
        <title>LHISI_Scaffold_Assembly.</title>
        <authorList>
            <person name="Stuart O.P."/>
            <person name="Cleave R."/>
            <person name="Magrath M.J.L."/>
            <person name="Mikheyev A.S."/>
        </authorList>
    </citation>
    <scope>NUCLEOTIDE SEQUENCE [LARGE SCALE GENOMIC DNA]</scope>
    <source>
        <strain evidence="1">Daus_M_001</strain>
        <tissue evidence="1">Leg muscle</tissue>
    </source>
</reference>
<name>A0ABQ9IAI1_9NEOP</name>
<gene>
    <name evidence="1" type="ORF">PR048_006275</name>
</gene>
<keyword evidence="2" id="KW-1185">Reference proteome</keyword>
<proteinExistence type="predicted"/>
<evidence type="ECO:0000313" key="1">
    <source>
        <dbReference type="EMBL" id="KAJ8893675.1"/>
    </source>
</evidence>
<evidence type="ECO:0000313" key="2">
    <source>
        <dbReference type="Proteomes" id="UP001159363"/>
    </source>
</evidence>
<organism evidence="1 2">
    <name type="scientific">Dryococelus australis</name>
    <dbReference type="NCBI Taxonomy" id="614101"/>
    <lineage>
        <taxon>Eukaryota</taxon>
        <taxon>Metazoa</taxon>
        <taxon>Ecdysozoa</taxon>
        <taxon>Arthropoda</taxon>
        <taxon>Hexapoda</taxon>
        <taxon>Insecta</taxon>
        <taxon>Pterygota</taxon>
        <taxon>Neoptera</taxon>
        <taxon>Polyneoptera</taxon>
        <taxon>Phasmatodea</taxon>
        <taxon>Verophasmatodea</taxon>
        <taxon>Anareolatae</taxon>
        <taxon>Phasmatidae</taxon>
        <taxon>Eurycanthinae</taxon>
        <taxon>Dryococelus</taxon>
    </lineage>
</organism>
<dbReference type="Proteomes" id="UP001159363">
    <property type="component" value="Chromosome 2"/>
</dbReference>
<dbReference type="EMBL" id="JARBHB010000002">
    <property type="protein sequence ID" value="KAJ8893675.1"/>
    <property type="molecule type" value="Genomic_DNA"/>
</dbReference>
<accession>A0ABQ9IAI1</accession>
<comment type="caution">
    <text evidence="1">The sequence shown here is derived from an EMBL/GenBank/DDBJ whole genome shotgun (WGS) entry which is preliminary data.</text>
</comment>
<protein>
    <submittedName>
        <fullName evidence="1">Uncharacterized protein</fullName>
    </submittedName>
</protein>